<dbReference type="AlphaFoldDB" id="A0A235F3Y0"/>
<dbReference type="RefSeq" id="WP_094254265.1">
    <property type="nucleotide sequence ID" value="NZ_JBHLXL010000001.1"/>
</dbReference>
<dbReference type="InterPro" id="IPR037208">
    <property type="entry name" value="Spo0E-like_sf"/>
</dbReference>
<dbReference type="GO" id="GO:0043937">
    <property type="term" value="P:regulation of sporulation"/>
    <property type="evidence" value="ECO:0007669"/>
    <property type="project" value="InterPro"/>
</dbReference>
<reference evidence="1 2" key="1">
    <citation type="submission" date="2017-07" db="EMBL/GenBank/DDBJ databases">
        <title>Fictibacillus sp. nov. GDSW-R2A3 Genome sequencing and assembly.</title>
        <authorList>
            <person name="Mayilraj S."/>
        </authorList>
    </citation>
    <scope>NUCLEOTIDE SEQUENCE [LARGE SCALE GENOMIC DNA]</scope>
    <source>
        <strain evidence="1 2">GDSW-R2A3</strain>
    </source>
</reference>
<dbReference type="InterPro" id="IPR018540">
    <property type="entry name" value="Spo0E-like"/>
</dbReference>
<dbReference type="OrthoDB" id="1684493at2"/>
<dbReference type="EMBL" id="NOII01000105">
    <property type="protein sequence ID" value="OYD55934.1"/>
    <property type="molecule type" value="Genomic_DNA"/>
</dbReference>
<accession>A0A235F3Y0</accession>
<evidence type="ECO:0000313" key="2">
    <source>
        <dbReference type="Proteomes" id="UP000215059"/>
    </source>
</evidence>
<dbReference type="Pfam" id="PF09388">
    <property type="entry name" value="SpoOE-like"/>
    <property type="match status" value="1"/>
</dbReference>
<name>A0A235F3Y0_9BACL</name>
<keyword evidence="2" id="KW-1185">Reference proteome</keyword>
<dbReference type="InterPro" id="IPR036638">
    <property type="entry name" value="HLH_DNA-bd_sf"/>
</dbReference>
<protein>
    <recommendedName>
        <fullName evidence="3">Spo0E family sporulation regulatory protein-aspartic acid phosphatase</fullName>
    </recommendedName>
</protein>
<dbReference type="SUPFAM" id="SSF140500">
    <property type="entry name" value="BAS1536-like"/>
    <property type="match status" value="1"/>
</dbReference>
<gene>
    <name evidence="1" type="ORF">CGZ90_20255</name>
</gene>
<evidence type="ECO:0000313" key="1">
    <source>
        <dbReference type="EMBL" id="OYD55934.1"/>
    </source>
</evidence>
<dbReference type="GO" id="GO:0046983">
    <property type="term" value="F:protein dimerization activity"/>
    <property type="evidence" value="ECO:0007669"/>
    <property type="project" value="InterPro"/>
</dbReference>
<proteinExistence type="predicted"/>
<comment type="caution">
    <text evidence="1">The sequence shown here is derived from an EMBL/GenBank/DDBJ whole genome shotgun (WGS) entry which is preliminary data.</text>
</comment>
<dbReference type="Gene3D" id="4.10.280.10">
    <property type="entry name" value="Helix-loop-helix DNA-binding domain"/>
    <property type="match status" value="1"/>
</dbReference>
<evidence type="ECO:0008006" key="3">
    <source>
        <dbReference type="Google" id="ProtNLM"/>
    </source>
</evidence>
<sequence>MGSKSLKLSAYLDDLEELRAKMMDAARELGIKHPAVLKYSMEIDEAHNKILRLEHSAYYSK</sequence>
<organism evidence="1 2">
    <name type="scientific">Fictibacillus aquaticus</name>
    <dbReference type="NCBI Taxonomy" id="2021314"/>
    <lineage>
        <taxon>Bacteria</taxon>
        <taxon>Bacillati</taxon>
        <taxon>Bacillota</taxon>
        <taxon>Bacilli</taxon>
        <taxon>Bacillales</taxon>
        <taxon>Fictibacillaceae</taxon>
        <taxon>Fictibacillus</taxon>
    </lineage>
</organism>
<dbReference type="Proteomes" id="UP000215059">
    <property type="component" value="Unassembled WGS sequence"/>
</dbReference>